<comment type="caution">
    <text evidence="1">The sequence shown here is derived from an EMBL/GenBank/DDBJ whole genome shotgun (WGS) entry which is preliminary data.</text>
</comment>
<reference evidence="2" key="1">
    <citation type="journal article" date="2023" name="Nat. Plants">
        <title>Single-cell RNA sequencing provides a high-resolution roadmap for understanding the multicellular compartmentation of specialized metabolism.</title>
        <authorList>
            <person name="Sun S."/>
            <person name="Shen X."/>
            <person name="Li Y."/>
            <person name="Li Y."/>
            <person name="Wang S."/>
            <person name="Li R."/>
            <person name="Zhang H."/>
            <person name="Shen G."/>
            <person name="Guo B."/>
            <person name="Wei J."/>
            <person name="Xu J."/>
            <person name="St-Pierre B."/>
            <person name="Chen S."/>
            <person name="Sun C."/>
        </authorList>
    </citation>
    <scope>NUCLEOTIDE SEQUENCE [LARGE SCALE GENOMIC DNA]</scope>
</reference>
<keyword evidence="2" id="KW-1185">Reference proteome</keyword>
<dbReference type="EMBL" id="CM044705">
    <property type="protein sequence ID" value="KAI5665324.1"/>
    <property type="molecule type" value="Genomic_DNA"/>
</dbReference>
<organism evidence="1 2">
    <name type="scientific">Catharanthus roseus</name>
    <name type="common">Madagascar periwinkle</name>
    <name type="synonym">Vinca rosea</name>
    <dbReference type="NCBI Taxonomy" id="4058"/>
    <lineage>
        <taxon>Eukaryota</taxon>
        <taxon>Viridiplantae</taxon>
        <taxon>Streptophyta</taxon>
        <taxon>Embryophyta</taxon>
        <taxon>Tracheophyta</taxon>
        <taxon>Spermatophyta</taxon>
        <taxon>Magnoliopsida</taxon>
        <taxon>eudicotyledons</taxon>
        <taxon>Gunneridae</taxon>
        <taxon>Pentapetalae</taxon>
        <taxon>asterids</taxon>
        <taxon>lamiids</taxon>
        <taxon>Gentianales</taxon>
        <taxon>Apocynaceae</taxon>
        <taxon>Rauvolfioideae</taxon>
        <taxon>Vinceae</taxon>
        <taxon>Catharanthinae</taxon>
        <taxon>Catharanthus</taxon>
    </lineage>
</organism>
<evidence type="ECO:0000313" key="1">
    <source>
        <dbReference type="EMBL" id="KAI5665324.1"/>
    </source>
</evidence>
<sequence length="104" mass="12168">MAIVSTLAKLLRRHVFGEIQMFVFLSDSNGVNWIGKWLFFKQMDTNFERPTQQQQSHPPFRSGGSNIYLFPSTYKKVKDQSVPVHADALRFSSRLLHWLKKIQN</sequence>
<protein>
    <submittedName>
        <fullName evidence="1">Uncharacterized protein</fullName>
    </submittedName>
</protein>
<accession>A0ACC0AYV9</accession>
<name>A0ACC0AYV9_CATRO</name>
<proteinExistence type="predicted"/>
<gene>
    <name evidence="1" type="ORF">M9H77_24647</name>
</gene>
<dbReference type="Proteomes" id="UP001060085">
    <property type="component" value="Linkage Group LG05"/>
</dbReference>
<evidence type="ECO:0000313" key="2">
    <source>
        <dbReference type="Proteomes" id="UP001060085"/>
    </source>
</evidence>